<keyword evidence="8 11" id="KW-0675">Receptor</keyword>
<dbReference type="PRINTS" id="PR00245">
    <property type="entry name" value="OLFACTORYR"/>
</dbReference>
<keyword evidence="12" id="KW-0716">Sensory transduction</keyword>
<evidence type="ECO:0000256" key="4">
    <source>
        <dbReference type="ARBA" id="ARBA00022692"/>
    </source>
</evidence>
<name>A0A6I9Y0X8_9SAUR</name>
<evidence type="ECO:0000256" key="2">
    <source>
        <dbReference type="ARBA" id="ARBA00010663"/>
    </source>
</evidence>
<feature type="transmembrane region" description="Helical" evidence="12">
    <location>
        <begin position="23"/>
        <end position="47"/>
    </location>
</feature>
<keyword evidence="12" id="KW-0552">Olfaction</keyword>
<gene>
    <name evidence="15" type="primary">LOC106547785</name>
</gene>
<dbReference type="FunFam" id="1.10.1220.70:FF:000001">
    <property type="entry name" value="Olfactory receptor"/>
    <property type="match status" value="1"/>
</dbReference>
<dbReference type="GO" id="GO:0004984">
    <property type="term" value="F:olfactory receptor activity"/>
    <property type="evidence" value="ECO:0007669"/>
    <property type="project" value="InterPro"/>
</dbReference>
<evidence type="ECO:0000256" key="8">
    <source>
        <dbReference type="ARBA" id="ARBA00023170"/>
    </source>
</evidence>
<evidence type="ECO:0000256" key="9">
    <source>
        <dbReference type="ARBA" id="ARBA00023180"/>
    </source>
</evidence>
<evidence type="ECO:0000256" key="6">
    <source>
        <dbReference type="ARBA" id="ARBA00023040"/>
    </source>
</evidence>
<dbReference type="PROSITE" id="PS00237">
    <property type="entry name" value="G_PROTEIN_RECEP_F1_1"/>
    <property type="match status" value="1"/>
</dbReference>
<keyword evidence="9" id="KW-0325">Glycoprotein</keyword>
<dbReference type="SUPFAM" id="SSF81321">
    <property type="entry name" value="Family A G protein-coupled receptor-like"/>
    <property type="match status" value="1"/>
</dbReference>
<dbReference type="InterPro" id="IPR017452">
    <property type="entry name" value="GPCR_Rhodpsn_7TM"/>
</dbReference>
<evidence type="ECO:0000256" key="7">
    <source>
        <dbReference type="ARBA" id="ARBA00023136"/>
    </source>
</evidence>
<dbReference type="PROSITE" id="PS50262">
    <property type="entry name" value="G_PROTEIN_RECEP_F1_2"/>
    <property type="match status" value="1"/>
</dbReference>
<reference evidence="15" key="1">
    <citation type="submission" date="2025-08" db="UniProtKB">
        <authorList>
            <consortium name="RefSeq"/>
        </authorList>
    </citation>
    <scope>IDENTIFICATION</scope>
    <source>
        <tissue evidence="15">Skeletal muscle</tissue>
    </source>
</reference>
<comment type="similarity">
    <text evidence="2 11">Belongs to the G-protein coupled receptor 1 family.</text>
</comment>
<keyword evidence="7 12" id="KW-0472">Membrane</keyword>
<feature type="transmembrane region" description="Helical" evidence="12">
    <location>
        <begin position="239"/>
        <end position="259"/>
    </location>
</feature>
<dbReference type="GO" id="GO:0005886">
    <property type="term" value="C:plasma membrane"/>
    <property type="evidence" value="ECO:0007669"/>
    <property type="project" value="UniProtKB-SubCell"/>
</dbReference>
<dbReference type="InterPro" id="IPR000276">
    <property type="entry name" value="GPCR_Rhodpsn"/>
</dbReference>
<dbReference type="RefSeq" id="XP_013920517.1">
    <property type="nucleotide sequence ID" value="XM_014065042.1"/>
</dbReference>
<keyword evidence="4 11" id="KW-0812">Transmembrane</keyword>
<dbReference type="SMART" id="SM01381">
    <property type="entry name" value="7TM_GPCR_Srsx"/>
    <property type="match status" value="1"/>
</dbReference>
<sequence>MENCSIVTEFILVGFRDQPKLEITFFIIFLILYITTVIGNGGMITIINVDPQLHTPMYYFIRNLSFLDLCYSSAIAPKALANFFEKKNVISYEGCVAQLMFFTIFVTTEGFLLAVMAYDRFIAICYPLLYPLKMSMTSCHRLVASSYICGCANGVIQTTVSFHLRFCNHSKINHFFCDVPAVMNAAMTNTYINEAVMFSLCNVIIAITTGVIFTSYAYILSTILKMRSADGRQKAFSTCASHITAVVIFYGTVFFIYAQPASISSPLQSKIVSVFYTLVIPMLNPLIYSLRNKDVKKALRRTLGRRSFVFMS</sequence>
<feature type="transmembrane region" description="Helical" evidence="12">
    <location>
        <begin position="196"/>
        <end position="219"/>
    </location>
</feature>
<dbReference type="CDD" id="cd15419">
    <property type="entry name" value="7tmA_OR9K2-like"/>
    <property type="match status" value="1"/>
</dbReference>
<dbReference type="InterPro" id="IPR000725">
    <property type="entry name" value="Olfact_rcpt"/>
</dbReference>
<keyword evidence="6 11" id="KW-0297">G-protein coupled receptor</keyword>
<dbReference type="Pfam" id="PF13853">
    <property type="entry name" value="7tm_4"/>
    <property type="match status" value="1"/>
</dbReference>
<evidence type="ECO:0000256" key="1">
    <source>
        <dbReference type="ARBA" id="ARBA00004651"/>
    </source>
</evidence>
<comment type="subcellular location">
    <subcellularLocation>
        <location evidence="1 12">Cell membrane</location>
        <topology evidence="1 12">Multi-pass membrane protein</topology>
    </subcellularLocation>
</comment>
<dbReference type="AlphaFoldDB" id="A0A6I9Y0X8"/>
<feature type="transmembrane region" description="Helical" evidence="12">
    <location>
        <begin position="139"/>
        <end position="156"/>
    </location>
</feature>
<keyword evidence="3 12" id="KW-1003">Cell membrane</keyword>
<dbReference type="PRINTS" id="PR00237">
    <property type="entry name" value="GPCRRHODOPSN"/>
</dbReference>
<proteinExistence type="inferred from homology"/>
<evidence type="ECO:0000313" key="14">
    <source>
        <dbReference type="Proteomes" id="UP000504617"/>
    </source>
</evidence>
<evidence type="ECO:0000256" key="11">
    <source>
        <dbReference type="RuleBase" id="RU000688"/>
    </source>
</evidence>
<keyword evidence="14" id="KW-1185">Reference proteome</keyword>
<evidence type="ECO:0000256" key="3">
    <source>
        <dbReference type="ARBA" id="ARBA00022475"/>
    </source>
</evidence>
<evidence type="ECO:0000259" key="13">
    <source>
        <dbReference type="PROSITE" id="PS50262"/>
    </source>
</evidence>
<organism evidence="14 15">
    <name type="scientific">Thamnophis sirtalis</name>
    <dbReference type="NCBI Taxonomy" id="35019"/>
    <lineage>
        <taxon>Eukaryota</taxon>
        <taxon>Metazoa</taxon>
        <taxon>Chordata</taxon>
        <taxon>Craniata</taxon>
        <taxon>Vertebrata</taxon>
        <taxon>Euteleostomi</taxon>
        <taxon>Lepidosauria</taxon>
        <taxon>Squamata</taxon>
        <taxon>Bifurcata</taxon>
        <taxon>Unidentata</taxon>
        <taxon>Episquamata</taxon>
        <taxon>Toxicofera</taxon>
        <taxon>Serpentes</taxon>
        <taxon>Colubroidea</taxon>
        <taxon>Colubridae</taxon>
        <taxon>Natricinae</taxon>
        <taxon>Thamnophis</taxon>
    </lineage>
</organism>
<evidence type="ECO:0000313" key="15">
    <source>
        <dbReference type="RefSeq" id="XP_013920517.1"/>
    </source>
</evidence>
<feature type="domain" description="G-protein coupled receptors family 1 profile" evidence="13">
    <location>
        <begin position="39"/>
        <end position="288"/>
    </location>
</feature>
<dbReference type="OrthoDB" id="9823959at2759"/>
<dbReference type="Proteomes" id="UP000504617">
    <property type="component" value="Unplaced"/>
</dbReference>
<dbReference type="KEGG" id="tsr:106547785"/>
<feature type="transmembrane region" description="Helical" evidence="12">
    <location>
        <begin position="96"/>
        <end position="118"/>
    </location>
</feature>
<dbReference type="FunFam" id="1.20.1070.10:FF:000003">
    <property type="entry name" value="Olfactory receptor"/>
    <property type="match status" value="1"/>
</dbReference>
<keyword evidence="10 11" id="KW-0807">Transducer</keyword>
<evidence type="ECO:0000256" key="5">
    <source>
        <dbReference type="ARBA" id="ARBA00022989"/>
    </source>
</evidence>
<evidence type="ECO:0000256" key="10">
    <source>
        <dbReference type="ARBA" id="ARBA00023224"/>
    </source>
</evidence>
<evidence type="ECO:0000256" key="12">
    <source>
        <dbReference type="RuleBase" id="RU363047"/>
    </source>
</evidence>
<feature type="transmembrane region" description="Helical" evidence="12">
    <location>
        <begin position="271"/>
        <end position="290"/>
    </location>
</feature>
<protein>
    <recommendedName>
        <fullName evidence="12">Olfactory receptor</fullName>
    </recommendedName>
</protein>
<dbReference type="PANTHER" id="PTHR48018">
    <property type="entry name" value="OLFACTORY RECEPTOR"/>
    <property type="match status" value="1"/>
</dbReference>
<dbReference type="GO" id="GO:0004930">
    <property type="term" value="F:G protein-coupled receptor activity"/>
    <property type="evidence" value="ECO:0007669"/>
    <property type="project" value="UniProtKB-KW"/>
</dbReference>
<dbReference type="Gene3D" id="1.20.1070.10">
    <property type="entry name" value="Rhodopsin 7-helix transmembrane proteins"/>
    <property type="match status" value="1"/>
</dbReference>
<keyword evidence="5 12" id="KW-1133">Transmembrane helix</keyword>
<dbReference type="GeneID" id="106547785"/>
<accession>A0A6I9Y0X8</accession>